<dbReference type="Proteomes" id="UP000249789">
    <property type="component" value="Unassembled WGS sequence"/>
</dbReference>
<dbReference type="EMBL" id="KZ824664">
    <property type="protein sequence ID" value="RAK74869.1"/>
    <property type="molecule type" value="Genomic_DNA"/>
</dbReference>
<organism evidence="2 3">
    <name type="scientific">Aspergillus fijiensis CBS 313.89</name>
    <dbReference type="NCBI Taxonomy" id="1448319"/>
    <lineage>
        <taxon>Eukaryota</taxon>
        <taxon>Fungi</taxon>
        <taxon>Dikarya</taxon>
        <taxon>Ascomycota</taxon>
        <taxon>Pezizomycotina</taxon>
        <taxon>Eurotiomycetes</taxon>
        <taxon>Eurotiomycetidae</taxon>
        <taxon>Eurotiales</taxon>
        <taxon>Aspergillaceae</taxon>
        <taxon>Aspergillus</taxon>
    </lineage>
</organism>
<feature type="compositionally biased region" description="Basic residues" evidence="1">
    <location>
        <begin position="123"/>
        <end position="138"/>
    </location>
</feature>
<feature type="region of interest" description="Disordered" evidence="1">
    <location>
        <begin position="88"/>
        <end position="201"/>
    </location>
</feature>
<dbReference type="RefSeq" id="XP_040798879.1">
    <property type="nucleotide sequence ID" value="XM_040948790.1"/>
</dbReference>
<sequence length="201" mass="20970">MPGAKQAKSEDEIPQPDAQFIVQCVMNMTSDRQASSLLLCVLLLRIAKHSIQVDLSRVAAALGYTNVASTANRFRALRKRYGFELEATQTGGSPTKIDSALAGGNGPLDAQNGQDGLAVTTPTKRKAPAKGNPRKKTKANADGAAESNNSDEAQAGSDVDTKPNTKGRKKGAAARAKSAPKVEVVVAPETQDGLDLGSDVV</sequence>
<keyword evidence="3" id="KW-1185">Reference proteome</keyword>
<dbReference type="VEuPathDB" id="FungiDB:BO72DRAFT_498690"/>
<proteinExistence type="predicted"/>
<reference evidence="2 3" key="1">
    <citation type="submission" date="2018-02" db="EMBL/GenBank/DDBJ databases">
        <title>The genomes of Aspergillus section Nigri reveals drivers in fungal speciation.</title>
        <authorList>
            <consortium name="DOE Joint Genome Institute"/>
            <person name="Vesth T.C."/>
            <person name="Nybo J."/>
            <person name="Theobald S."/>
            <person name="Brandl J."/>
            <person name="Frisvad J.C."/>
            <person name="Nielsen K.F."/>
            <person name="Lyhne E.K."/>
            <person name="Kogle M.E."/>
            <person name="Kuo A."/>
            <person name="Riley R."/>
            <person name="Clum A."/>
            <person name="Nolan M."/>
            <person name="Lipzen A."/>
            <person name="Salamov A."/>
            <person name="Henrissat B."/>
            <person name="Wiebenga A."/>
            <person name="De vries R.P."/>
            <person name="Grigoriev I.V."/>
            <person name="Mortensen U.H."/>
            <person name="Andersen M.R."/>
            <person name="Baker S.E."/>
        </authorList>
    </citation>
    <scope>NUCLEOTIDE SEQUENCE [LARGE SCALE GENOMIC DNA]</scope>
    <source>
        <strain evidence="2 3">CBS 313.89</strain>
    </source>
</reference>
<evidence type="ECO:0000256" key="1">
    <source>
        <dbReference type="SAM" id="MobiDB-lite"/>
    </source>
</evidence>
<gene>
    <name evidence="2" type="ORF">BO72DRAFT_498690</name>
</gene>
<evidence type="ECO:0000313" key="2">
    <source>
        <dbReference type="EMBL" id="RAK74869.1"/>
    </source>
</evidence>
<dbReference type="OrthoDB" id="5421770at2759"/>
<name>A0A8G1VZB6_9EURO</name>
<dbReference type="GeneID" id="63866123"/>
<accession>A0A8G1VZB6</accession>
<dbReference type="AlphaFoldDB" id="A0A8G1VZB6"/>
<evidence type="ECO:0000313" key="3">
    <source>
        <dbReference type="Proteomes" id="UP000249789"/>
    </source>
</evidence>
<protein>
    <submittedName>
        <fullName evidence="2">Uncharacterized protein</fullName>
    </submittedName>
</protein>